<keyword evidence="4 7" id="KW-0812">Transmembrane</keyword>
<comment type="subcellular location">
    <subcellularLocation>
        <location evidence="1">Cell membrane</location>
        <topology evidence="1">Single-pass membrane protein</topology>
    </subcellularLocation>
    <subcellularLocation>
        <location evidence="7">Cell membrane</location>
        <topology evidence="7">Single-pass type II membrane protein</topology>
    </subcellularLocation>
</comment>
<comment type="similarity">
    <text evidence="2 7">Belongs to the ExbD/TolR family.</text>
</comment>
<dbReference type="PANTHER" id="PTHR30558">
    <property type="entry name" value="EXBD MEMBRANE COMPONENT OF PMF-DRIVEN MACROMOLECULE IMPORT SYSTEM"/>
    <property type="match status" value="1"/>
</dbReference>
<dbReference type="RefSeq" id="WP_162658261.1">
    <property type="nucleotide sequence ID" value="NZ_LR593887.1"/>
</dbReference>
<keyword evidence="6 8" id="KW-0472">Membrane</keyword>
<evidence type="ECO:0000313" key="9">
    <source>
        <dbReference type="EMBL" id="VIP03167.1"/>
    </source>
</evidence>
<accession>A0A6C2YP74</accession>
<evidence type="ECO:0000256" key="8">
    <source>
        <dbReference type="SAM" id="Phobius"/>
    </source>
</evidence>
<dbReference type="Proteomes" id="UP000464378">
    <property type="component" value="Chromosome"/>
</dbReference>
<dbReference type="GO" id="GO:0015031">
    <property type="term" value="P:protein transport"/>
    <property type="evidence" value="ECO:0007669"/>
    <property type="project" value="UniProtKB-KW"/>
</dbReference>
<name>A0A6C2YP74_9BACT</name>
<dbReference type="AlphaFoldDB" id="A0A6C2YP74"/>
<evidence type="ECO:0000313" key="10">
    <source>
        <dbReference type="Proteomes" id="UP000464378"/>
    </source>
</evidence>
<organism evidence="9">
    <name type="scientific">Tuwongella immobilis</name>
    <dbReference type="NCBI Taxonomy" id="692036"/>
    <lineage>
        <taxon>Bacteria</taxon>
        <taxon>Pseudomonadati</taxon>
        <taxon>Planctomycetota</taxon>
        <taxon>Planctomycetia</taxon>
        <taxon>Gemmatales</taxon>
        <taxon>Gemmataceae</taxon>
        <taxon>Tuwongella</taxon>
    </lineage>
</organism>
<protein>
    <recommendedName>
        <fullName evidence="11">Biopolymer transporter ExbD</fullName>
    </recommendedName>
</protein>
<evidence type="ECO:0008006" key="11">
    <source>
        <dbReference type="Google" id="ProtNLM"/>
    </source>
</evidence>
<dbReference type="EMBL" id="LR593887">
    <property type="protein sequence ID" value="VTS03588.1"/>
    <property type="molecule type" value="Genomic_DNA"/>
</dbReference>
<evidence type="ECO:0000256" key="4">
    <source>
        <dbReference type="ARBA" id="ARBA00022692"/>
    </source>
</evidence>
<keyword evidence="7" id="KW-0813">Transport</keyword>
<feature type="transmembrane region" description="Helical" evidence="8">
    <location>
        <begin position="16"/>
        <end position="35"/>
    </location>
</feature>
<reference evidence="9" key="1">
    <citation type="submission" date="2019-04" db="EMBL/GenBank/DDBJ databases">
        <authorList>
            <consortium name="Science for Life Laboratories"/>
        </authorList>
    </citation>
    <scope>NUCLEOTIDE SEQUENCE</scope>
    <source>
        <strain evidence="9">MBLW1</strain>
    </source>
</reference>
<dbReference type="KEGG" id="tim:GMBLW1_07930"/>
<dbReference type="GO" id="GO:0005886">
    <property type="term" value="C:plasma membrane"/>
    <property type="evidence" value="ECO:0007669"/>
    <property type="project" value="UniProtKB-SubCell"/>
</dbReference>
<evidence type="ECO:0000256" key="5">
    <source>
        <dbReference type="ARBA" id="ARBA00022989"/>
    </source>
</evidence>
<evidence type="ECO:0000256" key="3">
    <source>
        <dbReference type="ARBA" id="ARBA00022475"/>
    </source>
</evidence>
<gene>
    <name evidence="9" type="ORF">GMBLW1_07930</name>
</gene>
<evidence type="ECO:0000256" key="2">
    <source>
        <dbReference type="ARBA" id="ARBA00005811"/>
    </source>
</evidence>
<dbReference type="Pfam" id="PF02472">
    <property type="entry name" value="ExbD"/>
    <property type="match status" value="1"/>
</dbReference>
<proteinExistence type="inferred from homology"/>
<dbReference type="Gene3D" id="3.30.420.270">
    <property type="match status" value="1"/>
</dbReference>
<dbReference type="InterPro" id="IPR003400">
    <property type="entry name" value="ExbD"/>
</dbReference>
<dbReference type="InParanoid" id="A0A6C2YP74"/>
<keyword evidence="10" id="KW-1185">Reference proteome</keyword>
<dbReference type="EMBL" id="LR586016">
    <property type="protein sequence ID" value="VIP03167.1"/>
    <property type="molecule type" value="Genomic_DNA"/>
</dbReference>
<evidence type="ECO:0000256" key="1">
    <source>
        <dbReference type="ARBA" id="ARBA00004162"/>
    </source>
</evidence>
<sequence>MSHGAEDTGAPNLTPLLDVVLQLIMFFMLCANFVMEQVNESIKLPEATAAKALDRTQTSLLYLNVAFNGHVLRTDGPPLTNPKELEVYMRNQYRDIQAILRADKKGATEKVETTVIIRADARCTFEQVYNVMLACKAAGFEKLQLRAIVSDGTSATGGGAAS</sequence>
<evidence type="ECO:0000256" key="6">
    <source>
        <dbReference type="ARBA" id="ARBA00023136"/>
    </source>
</evidence>
<keyword evidence="5 8" id="KW-1133">Transmembrane helix</keyword>
<keyword evidence="7" id="KW-0653">Protein transport</keyword>
<evidence type="ECO:0000256" key="7">
    <source>
        <dbReference type="RuleBase" id="RU003879"/>
    </source>
</evidence>
<dbReference type="GO" id="GO:0022857">
    <property type="term" value="F:transmembrane transporter activity"/>
    <property type="evidence" value="ECO:0007669"/>
    <property type="project" value="InterPro"/>
</dbReference>
<dbReference type="PANTHER" id="PTHR30558:SF3">
    <property type="entry name" value="BIOPOLYMER TRANSPORT PROTEIN EXBD-RELATED"/>
    <property type="match status" value="1"/>
</dbReference>
<keyword evidence="3" id="KW-1003">Cell membrane</keyword>